<dbReference type="EMBL" id="BMXA01000003">
    <property type="protein sequence ID" value="GHA10003.1"/>
    <property type="molecule type" value="Genomic_DNA"/>
</dbReference>
<dbReference type="Proteomes" id="UP000614811">
    <property type="component" value="Unassembled WGS sequence"/>
</dbReference>
<reference evidence="2" key="2">
    <citation type="submission" date="2020-09" db="EMBL/GenBank/DDBJ databases">
        <authorList>
            <person name="Sun Q."/>
            <person name="Kim S."/>
        </authorList>
    </citation>
    <scope>NUCLEOTIDE SEQUENCE</scope>
    <source>
        <strain evidence="2">KCTC 12711</strain>
    </source>
</reference>
<name>A0A918VNE0_9GAMM</name>
<organism evidence="2 3">
    <name type="scientific">Arenicella chitinivorans</name>
    <dbReference type="NCBI Taxonomy" id="1329800"/>
    <lineage>
        <taxon>Bacteria</taxon>
        <taxon>Pseudomonadati</taxon>
        <taxon>Pseudomonadota</taxon>
        <taxon>Gammaproteobacteria</taxon>
        <taxon>Arenicellales</taxon>
        <taxon>Arenicellaceae</taxon>
        <taxon>Arenicella</taxon>
    </lineage>
</organism>
<reference evidence="2" key="1">
    <citation type="journal article" date="2014" name="Int. J. Syst. Evol. Microbiol.">
        <title>Complete genome sequence of Corynebacterium casei LMG S-19264T (=DSM 44701T), isolated from a smear-ripened cheese.</title>
        <authorList>
            <consortium name="US DOE Joint Genome Institute (JGI-PGF)"/>
            <person name="Walter F."/>
            <person name="Albersmeier A."/>
            <person name="Kalinowski J."/>
            <person name="Ruckert C."/>
        </authorList>
    </citation>
    <scope>NUCLEOTIDE SEQUENCE</scope>
    <source>
        <strain evidence="2">KCTC 12711</strain>
    </source>
</reference>
<keyword evidence="3" id="KW-1185">Reference proteome</keyword>
<sequence>MSDSSKPESTKAVSSKPASKKRSKRAASKNAVRTTTSAKPASTDVTAADANQPNPSPEQLSASAAAPREKESSVMNNPTPPQSSAPAAPVQPAKSGGGLATGLSVIAILVSLGALGGSAYTWYENNVQRAERNAQLVVGVAEIQGEVKRITDSVARVQAQQSSVVTEPMLTAKMLQESTRVDNALRELDQGQSALTEAMTQINASLQQGVNSYIIDEVGQLLKLANNNVLFAGDIDSAVKALTLADSQLKQLADPRFSVVRQKINQEIGLLNNAEQVDVEQITGELQAMAARIPALKLENERPSLAPVVIEPELTEEEKTTFLGGLREFWADLVNRFDIQRIDQPPKPLLAPEQRYFLNQNLQLQLAKAELAALQGRNTVYQASLQSAEQWLTEYFDMKTPEVQEVLTQLRSMQAQKVRVDLPPVTESYTLLQTIKGGQ</sequence>
<gene>
    <name evidence="2" type="ORF">GCM10008090_19460</name>
</gene>
<evidence type="ECO:0000313" key="2">
    <source>
        <dbReference type="EMBL" id="GHA10003.1"/>
    </source>
</evidence>
<accession>A0A918VNE0</accession>
<dbReference type="InterPro" id="IPR007470">
    <property type="entry name" value="HemX"/>
</dbReference>
<feature type="compositionally biased region" description="Basic residues" evidence="1">
    <location>
        <begin position="18"/>
        <end position="27"/>
    </location>
</feature>
<dbReference type="Pfam" id="PF04375">
    <property type="entry name" value="HemX"/>
    <property type="match status" value="1"/>
</dbReference>
<dbReference type="PANTHER" id="PTHR38043">
    <property type="entry name" value="PROTEIN HEMX"/>
    <property type="match status" value="1"/>
</dbReference>
<dbReference type="RefSeq" id="WP_189400372.1">
    <property type="nucleotide sequence ID" value="NZ_BMXA01000003.1"/>
</dbReference>
<dbReference type="AlphaFoldDB" id="A0A918VNE0"/>
<proteinExistence type="predicted"/>
<feature type="compositionally biased region" description="Low complexity" evidence="1">
    <location>
        <begin position="84"/>
        <end position="93"/>
    </location>
</feature>
<feature type="region of interest" description="Disordered" evidence="1">
    <location>
        <begin position="1"/>
        <end position="96"/>
    </location>
</feature>
<evidence type="ECO:0000256" key="1">
    <source>
        <dbReference type="SAM" id="MobiDB-lite"/>
    </source>
</evidence>
<feature type="compositionally biased region" description="Polar residues" evidence="1">
    <location>
        <begin position="34"/>
        <end position="62"/>
    </location>
</feature>
<comment type="caution">
    <text evidence="2">The sequence shown here is derived from an EMBL/GenBank/DDBJ whole genome shotgun (WGS) entry which is preliminary data.</text>
</comment>
<protein>
    <submittedName>
        <fullName evidence="2">Heme biosynthesis operon protein HemX</fullName>
    </submittedName>
</protein>
<evidence type="ECO:0000313" key="3">
    <source>
        <dbReference type="Proteomes" id="UP000614811"/>
    </source>
</evidence>
<dbReference type="PANTHER" id="PTHR38043:SF1">
    <property type="entry name" value="PROTEIN HEMX"/>
    <property type="match status" value="1"/>
</dbReference>